<feature type="domain" description="EamA" evidence="2">
    <location>
        <begin position="22"/>
        <end position="156"/>
    </location>
</feature>
<evidence type="ECO:0000313" key="3">
    <source>
        <dbReference type="EMBL" id="MPM89147.1"/>
    </source>
</evidence>
<evidence type="ECO:0000256" key="1">
    <source>
        <dbReference type="SAM" id="Phobius"/>
    </source>
</evidence>
<reference evidence="3" key="1">
    <citation type="submission" date="2019-08" db="EMBL/GenBank/DDBJ databases">
        <authorList>
            <person name="Kucharzyk K."/>
            <person name="Murdoch R.W."/>
            <person name="Higgins S."/>
            <person name="Loffler F."/>
        </authorList>
    </citation>
    <scope>NUCLEOTIDE SEQUENCE</scope>
</reference>
<feature type="transmembrane region" description="Helical" evidence="1">
    <location>
        <begin position="15"/>
        <end position="40"/>
    </location>
</feature>
<evidence type="ECO:0000259" key="2">
    <source>
        <dbReference type="Pfam" id="PF00892"/>
    </source>
</evidence>
<accession>A0A645DIR3</accession>
<dbReference type="AlphaFoldDB" id="A0A645DIR3"/>
<name>A0A645DIR3_9ZZZZ</name>
<dbReference type="InterPro" id="IPR037185">
    <property type="entry name" value="EmrE-like"/>
</dbReference>
<keyword evidence="1" id="KW-0472">Membrane</keyword>
<organism evidence="3">
    <name type="scientific">bioreactor metagenome</name>
    <dbReference type="NCBI Taxonomy" id="1076179"/>
    <lineage>
        <taxon>unclassified sequences</taxon>
        <taxon>metagenomes</taxon>
        <taxon>ecological metagenomes</taxon>
    </lineage>
</organism>
<proteinExistence type="predicted"/>
<comment type="caution">
    <text evidence="3">The sequence shown here is derived from an EMBL/GenBank/DDBJ whole genome shotgun (WGS) entry which is preliminary data.</text>
</comment>
<sequence>MAGTLLAVGYSSNTFSAILTAPGLFLGLLAALSYTLFIYFSGSTAKHAPTIVRNNWMVVGAAAIAFIVFPPHFITDGSLAAGLWQYGGFLGLFGILIPFYLFAKGVPHIGTSRAALLGAVELPVVIVFSVLLLNEPLTAIQLAGIAIILAGIILSVLKK</sequence>
<dbReference type="EMBL" id="VSSQ01036629">
    <property type="protein sequence ID" value="MPM89147.1"/>
    <property type="molecule type" value="Genomic_DNA"/>
</dbReference>
<dbReference type="InterPro" id="IPR000620">
    <property type="entry name" value="EamA_dom"/>
</dbReference>
<keyword evidence="1" id="KW-1133">Transmembrane helix</keyword>
<feature type="transmembrane region" description="Helical" evidence="1">
    <location>
        <begin position="52"/>
        <end position="71"/>
    </location>
</feature>
<keyword evidence="1" id="KW-0812">Transmembrane</keyword>
<dbReference type="SUPFAM" id="SSF103481">
    <property type="entry name" value="Multidrug resistance efflux transporter EmrE"/>
    <property type="match status" value="1"/>
</dbReference>
<feature type="transmembrane region" description="Helical" evidence="1">
    <location>
        <begin position="83"/>
        <end position="102"/>
    </location>
</feature>
<dbReference type="GO" id="GO:0016020">
    <property type="term" value="C:membrane"/>
    <property type="evidence" value="ECO:0007669"/>
    <property type="project" value="InterPro"/>
</dbReference>
<feature type="transmembrane region" description="Helical" evidence="1">
    <location>
        <begin position="139"/>
        <end position="157"/>
    </location>
</feature>
<gene>
    <name evidence="3" type="ORF">SDC9_136255</name>
</gene>
<feature type="transmembrane region" description="Helical" evidence="1">
    <location>
        <begin position="114"/>
        <end position="133"/>
    </location>
</feature>
<dbReference type="Gene3D" id="1.10.3730.20">
    <property type="match status" value="1"/>
</dbReference>
<dbReference type="Pfam" id="PF00892">
    <property type="entry name" value="EamA"/>
    <property type="match status" value="1"/>
</dbReference>
<protein>
    <recommendedName>
        <fullName evidence="2">EamA domain-containing protein</fullName>
    </recommendedName>
</protein>